<dbReference type="InterPro" id="IPR001680">
    <property type="entry name" value="WD40_rpt"/>
</dbReference>
<dbReference type="PRINTS" id="PR00320">
    <property type="entry name" value="GPROTEINBRPT"/>
</dbReference>
<dbReference type="SUPFAM" id="SSF50978">
    <property type="entry name" value="WD40 repeat-like"/>
    <property type="match status" value="1"/>
</dbReference>
<evidence type="ECO:0000256" key="1">
    <source>
        <dbReference type="ARBA" id="ARBA00022574"/>
    </source>
</evidence>
<dbReference type="Gene3D" id="2.130.10.10">
    <property type="entry name" value="YVTN repeat-like/Quinoprotein amine dehydrogenase"/>
    <property type="match status" value="2"/>
</dbReference>
<dbReference type="InterPro" id="IPR050505">
    <property type="entry name" value="WDR55/POC1"/>
</dbReference>
<evidence type="ECO:0000256" key="4">
    <source>
        <dbReference type="PROSITE-ProRule" id="PRU00221"/>
    </source>
</evidence>
<feature type="repeat" description="WD" evidence="4">
    <location>
        <begin position="254"/>
        <end position="293"/>
    </location>
</feature>
<feature type="compositionally biased region" description="Basic and acidic residues" evidence="5">
    <location>
        <begin position="36"/>
        <end position="51"/>
    </location>
</feature>
<dbReference type="AlphaFoldDB" id="A0A913XNM7"/>
<dbReference type="PROSITE" id="PS50294">
    <property type="entry name" value="WD_REPEATS_REGION"/>
    <property type="match status" value="1"/>
</dbReference>
<feature type="domain" description="F-box" evidence="6">
    <location>
        <begin position="67"/>
        <end position="114"/>
    </location>
</feature>
<sequence length="463" mass="52338">MAQATDWSEINDNDSISRKTQETLTIDEPLSSEKTSNQHESPEKYQDNSHDACQETMDNLDSTNASSFTLMELPPELILFTFSFIEARFAMTVLCQVCKFFNQLLSSEASWKTRFGKRWPKRDRKEDYDYVISWKRICVDHEDMDRFWQDPEQNFDFFQLKKHFAPVDAAIVMAGGKLCVSGSRDRSVGVWDLSLLKDKGDEDRALVNHLDGHKGWVWCLASDPTGASRVCSGSWDNSIKIWDLESRNIEMTTIREHKAAVLCIDWKHDVLISGCYDKYVRMFDLRDSHIVSSLKYHTKPVLCLSVDDKYIITGSEDQTLCIYDRRASKVYKVLQLPSPAFSICRSSSSGYSYLRAGGRNGSIHMFDTTADSFEALETPLNPENPGELTGKICGLCHHGGAIIAASSDHSIKVLEPSRVQTKMYSFEMHTGDVASVHSNSGILASASSDLTVGIWRPRSLRPF</sequence>
<dbReference type="InterPro" id="IPR019775">
    <property type="entry name" value="WD40_repeat_CS"/>
</dbReference>
<dbReference type="InterPro" id="IPR036322">
    <property type="entry name" value="WD40_repeat_dom_sf"/>
</dbReference>
<dbReference type="Pfam" id="PF00400">
    <property type="entry name" value="WD40"/>
    <property type="match status" value="5"/>
</dbReference>
<reference evidence="7" key="1">
    <citation type="submission" date="2022-11" db="UniProtKB">
        <authorList>
            <consortium name="EnsemblMetazoa"/>
        </authorList>
    </citation>
    <scope>IDENTIFICATION</scope>
</reference>
<keyword evidence="2" id="KW-0677">Repeat</keyword>
<dbReference type="Gene3D" id="1.20.1280.50">
    <property type="match status" value="1"/>
</dbReference>
<evidence type="ECO:0000259" key="6">
    <source>
        <dbReference type="PROSITE" id="PS50181"/>
    </source>
</evidence>
<keyword evidence="8" id="KW-1185">Reference proteome</keyword>
<dbReference type="OrthoDB" id="2305498at2759"/>
<name>A0A913XNM7_EXADI</name>
<evidence type="ECO:0000313" key="8">
    <source>
        <dbReference type="Proteomes" id="UP000887567"/>
    </source>
</evidence>
<dbReference type="OMA" id="NGWIWDL"/>
<dbReference type="PROSITE" id="PS50082">
    <property type="entry name" value="WD_REPEATS_2"/>
    <property type="match status" value="3"/>
</dbReference>
<dbReference type="EnsemblMetazoa" id="XM_021051268.2">
    <property type="protein sequence ID" value="XP_020906927.1"/>
    <property type="gene ID" value="LOC110245020"/>
</dbReference>
<dbReference type="PROSITE" id="PS00678">
    <property type="entry name" value="WD_REPEATS_1"/>
    <property type="match status" value="2"/>
</dbReference>
<feature type="repeat" description="WD" evidence="4">
    <location>
        <begin position="210"/>
        <end position="252"/>
    </location>
</feature>
<evidence type="ECO:0000256" key="3">
    <source>
        <dbReference type="ARBA" id="ARBA00037984"/>
    </source>
</evidence>
<dbReference type="InterPro" id="IPR020472">
    <property type="entry name" value="WD40_PAC1"/>
</dbReference>
<dbReference type="KEGG" id="epa:110245020"/>
<accession>A0A913XNM7</accession>
<evidence type="ECO:0000313" key="7">
    <source>
        <dbReference type="EnsemblMetazoa" id="XP_020906927.1"/>
    </source>
</evidence>
<dbReference type="InterPro" id="IPR015943">
    <property type="entry name" value="WD40/YVTN_repeat-like_dom_sf"/>
</dbReference>
<evidence type="ECO:0000256" key="5">
    <source>
        <dbReference type="SAM" id="MobiDB-lite"/>
    </source>
</evidence>
<dbReference type="InterPro" id="IPR001810">
    <property type="entry name" value="F-box_dom"/>
</dbReference>
<evidence type="ECO:0000256" key="2">
    <source>
        <dbReference type="ARBA" id="ARBA00022737"/>
    </source>
</evidence>
<comment type="similarity">
    <text evidence="3">Belongs to the WD repeat POC1 family.</text>
</comment>
<dbReference type="InterPro" id="IPR036047">
    <property type="entry name" value="F-box-like_dom_sf"/>
</dbReference>
<protein>
    <recommendedName>
        <fullName evidence="6">F-box domain-containing protein</fullName>
    </recommendedName>
</protein>
<dbReference type="Proteomes" id="UP000887567">
    <property type="component" value="Unplaced"/>
</dbReference>
<feature type="compositionally biased region" description="Polar residues" evidence="5">
    <location>
        <begin position="1"/>
        <end position="14"/>
    </location>
</feature>
<dbReference type="PROSITE" id="PS50181">
    <property type="entry name" value="FBOX"/>
    <property type="match status" value="1"/>
</dbReference>
<feature type="repeat" description="WD" evidence="4">
    <location>
        <begin position="160"/>
        <end position="194"/>
    </location>
</feature>
<dbReference type="PANTHER" id="PTHR44019:SF8">
    <property type="entry name" value="POC1 CENTRIOLAR PROTEIN HOMOLOG"/>
    <property type="match status" value="1"/>
</dbReference>
<dbReference type="RefSeq" id="XP_020906927.1">
    <property type="nucleotide sequence ID" value="XM_021051268.2"/>
</dbReference>
<proteinExistence type="inferred from homology"/>
<dbReference type="GeneID" id="110245020"/>
<organism evidence="7 8">
    <name type="scientific">Exaiptasia diaphana</name>
    <name type="common">Tropical sea anemone</name>
    <name type="synonym">Aiptasia pulchella</name>
    <dbReference type="NCBI Taxonomy" id="2652724"/>
    <lineage>
        <taxon>Eukaryota</taxon>
        <taxon>Metazoa</taxon>
        <taxon>Cnidaria</taxon>
        <taxon>Anthozoa</taxon>
        <taxon>Hexacorallia</taxon>
        <taxon>Actiniaria</taxon>
        <taxon>Aiptasiidae</taxon>
        <taxon>Exaiptasia</taxon>
    </lineage>
</organism>
<feature type="region of interest" description="Disordered" evidence="5">
    <location>
        <begin position="1"/>
        <end position="51"/>
    </location>
</feature>
<dbReference type="PANTHER" id="PTHR44019">
    <property type="entry name" value="WD REPEAT-CONTAINING PROTEIN 55"/>
    <property type="match status" value="1"/>
</dbReference>
<keyword evidence="1 4" id="KW-0853">WD repeat</keyword>
<dbReference type="SUPFAM" id="SSF81383">
    <property type="entry name" value="F-box domain"/>
    <property type="match status" value="1"/>
</dbReference>
<dbReference type="SMART" id="SM00320">
    <property type="entry name" value="WD40"/>
    <property type="match status" value="6"/>
</dbReference>